<dbReference type="Proteomes" id="UP000823862">
    <property type="component" value="Unassembled WGS sequence"/>
</dbReference>
<organism evidence="5 6">
    <name type="scientific">Candidatus Bacteroides avicola</name>
    <dbReference type="NCBI Taxonomy" id="2838468"/>
    <lineage>
        <taxon>Bacteria</taxon>
        <taxon>Pseudomonadati</taxon>
        <taxon>Bacteroidota</taxon>
        <taxon>Bacteroidia</taxon>
        <taxon>Bacteroidales</taxon>
        <taxon>Bacteroidaceae</taxon>
        <taxon>Bacteroides</taxon>
    </lineage>
</organism>
<evidence type="ECO:0000256" key="2">
    <source>
        <dbReference type="ARBA" id="ARBA00023125"/>
    </source>
</evidence>
<dbReference type="SMART" id="SM00342">
    <property type="entry name" value="HTH_ARAC"/>
    <property type="match status" value="1"/>
</dbReference>
<dbReference type="SUPFAM" id="SSF51215">
    <property type="entry name" value="Regulatory protein AraC"/>
    <property type="match status" value="1"/>
</dbReference>
<dbReference type="PANTHER" id="PTHR43280:SF32">
    <property type="entry name" value="TRANSCRIPTIONAL REGULATORY PROTEIN"/>
    <property type="match status" value="1"/>
</dbReference>
<reference evidence="5" key="2">
    <citation type="submission" date="2021-04" db="EMBL/GenBank/DDBJ databases">
        <authorList>
            <person name="Gilroy R."/>
        </authorList>
    </citation>
    <scope>NUCLEOTIDE SEQUENCE</scope>
    <source>
        <strain evidence="5">ChiHjej12B11-9795</strain>
    </source>
</reference>
<dbReference type="InterPro" id="IPR037923">
    <property type="entry name" value="HTH-like"/>
</dbReference>
<dbReference type="Pfam" id="PF12833">
    <property type="entry name" value="HTH_18"/>
    <property type="match status" value="1"/>
</dbReference>
<reference evidence="5" key="1">
    <citation type="journal article" date="2021" name="PeerJ">
        <title>Extensive microbial diversity within the chicken gut microbiome revealed by metagenomics and culture.</title>
        <authorList>
            <person name="Gilroy R."/>
            <person name="Ravi A."/>
            <person name="Getino M."/>
            <person name="Pursley I."/>
            <person name="Horton D.L."/>
            <person name="Alikhan N.F."/>
            <person name="Baker D."/>
            <person name="Gharbi K."/>
            <person name="Hall N."/>
            <person name="Watson M."/>
            <person name="Adriaenssens E.M."/>
            <person name="Foster-Nyarko E."/>
            <person name="Jarju S."/>
            <person name="Secka A."/>
            <person name="Antonio M."/>
            <person name="Oren A."/>
            <person name="Chaudhuri R.R."/>
            <person name="La Ragione R."/>
            <person name="Hildebrand F."/>
            <person name="Pallen M.J."/>
        </authorList>
    </citation>
    <scope>NUCLEOTIDE SEQUENCE</scope>
    <source>
        <strain evidence="5">ChiHjej12B11-9795</strain>
    </source>
</reference>
<dbReference type="Gene3D" id="1.10.10.60">
    <property type="entry name" value="Homeodomain-like"/>
    <property type="match status" value="1"/>
</dbReference>
<evidence type="ECO:0000256" key="3">
    <source>
        <dbReference type="ARBA" id="ARBA00023163"/>
    </source>
</evidence>
<dbReference type="GO" id="GO:0043565">
    <property type="term" value="F:sequence-specific DNA binding"/>
    <property type="evidence" value="ECO:0007669"/>
    <property type="project" value="InterPro"/>
</dbReference>
<keyword evidence="3" id="KW-0804">Transcription</keyword>
<dbReference type="PROSITE" id="PS01124">
    <property type="entry name" value="HTH_ARAC_FAMILY_2"/>
    <property type="match status" value="1"/>
</dbReference>
<sequence length="306" mass="35127">MYLESRKEPVGNLETARSRGITVYSDDRIAFIDSLQNIGTEGPIRLDAFIAVLCLRGKASVYINGKLYETQPNQLLICHPNIILEKSTASMDLDFRCLCLSKEYLQQMTMIGGTDPWDALNFLEKSPVLTLLPEEVKLFCQYYELIYSKLSGTPRRHQKELVDALLMAFLYEFRDTLERFGDFKAQAYTSADRVFHDFLEVLTASYPKSRSVSYYADRLCLTPKYLSTVCKESSGYTASELINRYVVKDIEYLLKKPGKSIKEICNELEFPNLSFFGRYVKKHLGASPKQYREKVLDDCPHAADKE</sequence>
<accession>A0A9D2HTB8</accession>
<feature type="domain" description="HTH araC/xylS-type" evidence="4">
    <location>
        <begin position="196"/>
        <end position="294"/>
    </location>
</feature>
<dbReference type="InterPro" id="IPR018060">
    <property type="entry name" value="HTH_AraC"/>
</dbReference>
<dbReference type="AlphaFoldDB" id="A0A9D2HTB8"/>
<dbReference type="GO" id="GO:0003700">
    <property type="term" value="F:DNA-binding transcription factor activity"/>
    <property type="evidence" value="ECO:0007669"/>
    <property type="project" value="InterPro"/>
</dbReference>
<evidence type="ECO:0000256" key="1">
    <source>
        <dbReference type="ARBA" id="ARBA00023015"/>
    </source>
</evidence>
<protein>
    <submittedName>
        <fullName evidence="5">Helix-turn-helix domain-containing protein</fullName>
    </submittedName>
</protein>
<dbReference type="SUPFAM" id="SSF46689">
    <property type="entry name" value="Homeodomain-like"/>
    <property type="match status" value="1"/>
</dbReference>
<proteinExistence type="predicted"/>
<dbReference type="InterPro" id="IPR009057">
    <property type="entry name" value="Homeodomain-like_sf"/>
</dbReference>
<keyword evidence="2" id="KW-0238">DNA-binding</keyword>
<name>A0A9D2HTB8_9BACE</name>
<evidence type="ECO:0000259" key="4">
    <source>
        <dbReference type="PROSITE" id="PS01124"/>
    </source>
</evidence>
<gene>
    <name evidence="5" type="ORF">H9950_02950</name>
</gene>
<keyword evidence="1" id="KW-0805">Transcription regulation</keyword>
<dbReference type="PANTHER" id="PTHR43280">
    <property type="entry name" value="ARAC-FAMILY TRANSCRIPTIONAL REGULATOR"/>
    <property type="match status" value="1"/>
</dbReference>
<evidence type="ECO:0000313" key="5">
    <source>
        <dbReference type="EMBL" id="HJA85150.1"/>
    </source>
</evidence>
<comment type="caution">
    <text evidence="5">The sequence shown here is derived from an EMBL/GenBank/DDBJ whole genome shotgun (WGS) entry which is preliminary data.</text>
</comment>
<evidence type="ECO:0000313" key="6">
    <source>
        <dbReference type="Proteomes" id="UP000823862"/>
    </source>
</evidence>
<dbReference type="EMBL" id="DWZI01000016">
    <property type="protein sequence ID" value="HJA85150.1"/>
    <property type="molecule type" value="Genomic_DNA"/>
</dbReference>